<dbReference type="InterPro" id="IPR000843">
    <property type="entry name" value="HTH_LacI"/>
</dbReference>
<dbReference type="RefSeq" id="WP_034224336.1">
    <property type="nucleotide sequence ID" value="NZ_AXCW01000048.1"/>
</dbReference>
<protein>
    <submittedName>
        <fullName evidence="5">LacI family transcriptional regulator</fullName>
    </submittedName>
</protein>
<proteinExistence type="predicted"/>
<dbReference type="OrthoDB" id="3563699at2"/>
<evidence type="ECO:0000256" key="1">
    <source>
        <dbReference type="ARBA" id="ARBA00023015"/>
    </source>
</evidence>
<evidence type="ECO:0000313" key="6">
    <source>
        <dbReference type="Proteomes" id="UP000019753"/>
    </source>
</evidence>
<evidence type="ECO:0000313" key="5">
    <source>
        <dbReference type="EMBL" id="EYR64089.1"/>
    </source>
</evidence>
<sequence>MSGDVATGATLKDVAERAGVHPGTASRALNPLTQGLVSEATVRRVQAAAKALAYRPNSIARGLKTNRTMTVGIVVPDLSNPVFAPMVRGAAAVLTQAGYSSVIADTDNDPVKEAEAFDTLRSRQVDGLLVASARREDAAVRALADAGVPTVLLNRRTDRTTLPCVMGDDVWGMEQAVRHLRALGHTRIGHLSGPVTMSTGVERARAFRQFMLELGGDLDPELLEECVTYSVGEGARTGRLLLDRARPTAIIAGNDQIAVGLLDVLEERGLRCPEDVSVVGYNDMPFVDKLSPPLTTVHVPHSAIGAEGSRILLRWLRDGASATTTLSLGVDLVARGSTAPVPEAPAR</sequence>
<dbReference type="SUPFAM" id="SSF53822">
    <property type="entry name" value="Periplasmic binding protein-like I"/>
    <property type="match status" value="1"/>
</dbReference>
<keyword evidence="3" id="KW-0804">Transcription</keyword>
<dbReference type="InterPro" id="IPR010982">
    <property type="entry name" value="Lambda_DNA-bd_dom_sf"/>
</dbReference>
<dbReference type="Pfam" id="PF13377">
    <property type="entry name" value="Peripla_BP_3"/>
    <property type="match status" value="1"/>
</dbReference>
<dbReference type="SUPFAM" id="SSF47413">
    <property type="entry name" value="lambda repressor-like DNA-binding domains"/>
    <property type="match status" value="1"/>
</dbReference>
<dbReference type="CDD" id="cd01392">
    <property type="entry name" value="HTH_LacI"/>
    <property type="match status" value="1"/>
</dbReference>
<reference evidence="5 6" key="1">
    <citation type="submission" date="2014-01" db="EMBL/GenBank/DDBJ databases">
        <title>Actinotalea ferrariae CF5-4.</title>
        <authorList>
            <person name="Chen F."/>
            <person name="Li Y."/>
            <person name="Wang G."/>
        </authorList>
    </citation>
    <scope>NUCLEOTIDE SEQUENCE [LARGE SCALE GENOMIC DNA]</scope>
    <source>
        <strain evidence="5 6">CF5-4</strain>
    </source>
</reference>
<dbReference type="PROSITE" id="PS50932">
    <property type="entry name" value="HTH_LACI_2"/>
    <property type="match status" value="1"/>
</dbReference>
<dbReference type="Proteomes" id="UP000019753">
    <property type="component" value="Unassembled WGS sequence"/>
</dbReference>
<dbReference type="AlphaFoldDB" id="A0A021VSA8"/>
<dbReference type="EMBL" id="AXCW01000048">
    <property type="protein sequence ID" value="EYR64089.1"/>
    <property type="molecule type" value="Genomic_DNA"/>
</dbReference>
<organism evidence="5 6">
    <name type="scientific">Actinotalea ferrariae CF5-4</name>
    <dbReference type="NCBI Taxonomy" id="948458"/>
    <lineage>
        <taxon>Bacteria</taxon>
        <taxon>Bacillati</taxon>
        <taxon>Actinomycetota</taxon>
        <taxon>Actinomycetes</taxon>
        <taxon>Micrococcales</taxon>
        <taxon>Cellulomonadaceae</taxon>
        <taxon>Actinotalea</taxon>
    </lineage>
</organism>
<keyword evidence="2" id="KW-0238">DNA-binding</keyword>
<dbReference type="CDD" id="cd06267">
    <property type="entry name" value="PBP1_LacI_sugar_binding-like"/>
    <property type="match status" value="1"/>
</dbReference>
<feature type="domain" description="HTH lacI-type" evidence="4">
    <location>
        <begin position="9"/>
        <end position="65"/>
    </location>
</feature>
<dbReference type="PANTHER" id="PTHR30146:SF138">
    <property type="entry name" value="TRANSCRIPTIONAL REGULATORY PROTEIN"/>
    <property type="match status" value="1"/>
</dbReference>
<evidence type="ECO:0000256" key="3">
    <source>
        <dbReference type="ARBA" id="ARBA00023163"/>
    </source>
</evidence>
<dbReference type="Pfam" id="PF00356">
    <property type="entry name" value="LacI"/>
    <property type="match status" value="1"/>
</dbReference>
<dbReference type="Gene3D" id="3.40.50.2300">
    <property type="match status" value="2"/>
</dbReference>
<dbReference type="GO" id="GO:0000976">
    <property type="term" value="F:transcription cis-regulatory region binding"/>
    <property type="evidence" value="ECO:0007669"/>
    <property type="project" value="TreeGrafter"/>
</dbReference>
<keyword evidence="6" id="KW-1185">Reference proteome</keyword>
<evidence type="ECO:0000259" key="4">
    <source>
        <dbReference type="PROSITE" id="PS50932"/>
    </source>
</evidence>
<evidence type="ECO:0000256" key="2">
    <source>
        <dbReference type="ARBA" id="ARBA00023125"/>
    </source>
</evidence>
<name>A0A021VSA8_9CELL</name>
<dbReference type="GO" id="GO:0003700">
    <property type="term" value="F:DNA-binding transcription factor activity"/>
    <property type="evidence" value="ECO:0007669"/>
    <property type="project" value="TreeGrafter"/>
</dbReference>
<comment type="caution">
    <text evidence="5">The sequence shown here is derived from an EMBL/GenBank/DDBJ whole genome shotgun (WGS) entry which is preliminary data.</text>
</comment>
<dbReference type="SMART" id="SM00354">
    <property type="entry name" value="HTH_LACI"/>
    <property type="match status" value="1"/>
</dbReference>
<dbReference type="InterPro" id="IPR046335">
    <property type="entry name" value="LacI/GalR-like_sensor"/>
</dbReference>
<keyword evidence="1" id="KW-0805">Transcription regulation</keyword>
<gene>
    <name evidence="5" type="ORF">N866_15675</name>
</gene>
<dbReference type="PANTHER" id="PTHR30146">
    <property type="entry name" value="LACI-RELATED TRANSCRIPTIONAL REPRESSOR"/>
    <property type="match status" value="1"/>
</dbReference>
<dbReference type="Gene3D" id="1.10.260.40">
    <property type="entry name" value="lambda repressor-like DNA-binding domains"/>
    <property type="match status" value="1"/>
</dbReference>
<accession>A0A021VSA8</accession>
<dbReference type="InterPro" id="IPR028082">
    <property type="entry name" value="Peripla_BP_I"/>
</dbReference>